<accession>A0AC61NMD0</accession>
<reference evidence="1" key="1">
    <citation type="submission" date="2021-08" db="EMBL/GenBank/DDBJ databases">
        <title>Novel anaerobic bacterium isolated from sea squirt in East Sea, Republic of Korea.</title>
        <authorList>
            <person name="Nguyen T.H."/>
            <person name="Li Z."/>
            <person name="Lee Y.-J."/>
            <person name="Ko J."/>
            <person name="Kim S.-G."/>
        </authorList>
    </citation>
    <scope>NUCLEOTIDE SEQUENCE</scope>
    <source>
        <strain evidence="1">KCTC 25031</strain>
    </source>
</reference>
<dbReference type="Proteomes" id="UP000826212">
    <property type="component" value="Chromosome"/>
</dbReference>
<keyword evidence="2" id="KW-1185">Reference proteome</keyword>
<name>A0AC61NMD0_9BACT</name>
<proteinExistence type="predicted"/>
<dbReference type="EMBL" id="CP081303">
    <property type="protein sequence ID" value="QZE12829.1"/>
    <property type="molecule type" value="Genomic_DNA"/>
</dbReference>
<evidence type="ECO:0000313" key="2">
    <source>
        <dbReference type="Proteomes" id="UP000826212"/>
    </source>
</evidence>
<gene>
    <name evidence="1" type="ORF">K4L44_09535</name>
</gene>
<sequence length="398" mass="45341">MRLYHVFVWFALLSVGGCFASCSTKEEVVTPDKPLPSDNSFYHGVDLSYVNQVMDHGGVYKENGEVSTPYHFLVKKGANLVRLRLWHNPDWVKSIYGDSTPLYSGLEDVMKSISLAKREGAAVLLDIHYSDTWADPSHQSPPKAWENIDNITVLKDSVYNYTYSLLKKMALQNHLPEFVQIGNEINGGILSTDTKANFPKLSVYDDHWDNQGQVINEGIRAVRHINREFGGDSKVVLHVADPKNLSWWFDNISGKGGVTDYDVAGFSYYYIWHKQIAFAQLEDHIRDFKNSIGKEVMLLETSYPFTIADADNYPNSFGSQEPLEGYPFTLDGQKQYMIDLTQMMMDAGASGVIIWEPAWISSHMKDFWGTSSSWDNCTFFDFDGEMTKVVDYLHYPYK</sequence>
<protein>
    <submittedName>
        <fullName evidence="1">Arabinogalactan endo-1,4-beta-galactosidase</fullName>
    </submittedName>
</protein>
<organism evidence="1 2">
    <name type="scientific">Halosquirtibacter laminarini</name>
    <dbReference type="NCBI Taxonomy" id="3374600"/>
    <lineage>
        <taxon>Bacteria</taxon>
        <taxon>Pseudomonadati</taxon>
        <taxon>Bacteroidota</taxon>
        <taxon>Bacteroidia</taxon>
        <taxon>Marinilabiliales</taxon>
        <taxon>Prolixibacteraceae</taxon>
        <taxon>Halosquirtibacter</taxon>
    </lineage>
</organism>
<evidence type="ECO:0000313" key="1">
    <source>
        <dbReference type="EMBL" id="QZE12829.1"/>
    </source>
</evidence>